<reference evidence="2 3" key="2">
    <citation type="journal article" date="2016" name="Genome Announc.">
        <title>Draft Genome Sequence of Oceanobacillus picturae Heshi-B3, Isolated from Fermented Rice Bran in a Traditional Japanese Seafood Dish.</title>
        <authorList>
            <person name="Akuzawa S."/>
            <person name="Nagaoka J."/>
            <person name="Kanekatsu M."/>
            <person name="Kanesaki Y."/>
            <person name="Suzuki T."/>
        </authorList>
    </citation>
    <scope>NUCLEOTIDE SEQUENCE [LARGE SCALE GENOMIC DNA]</scope>
    <source>
        <strain evidence="2 3">Heshi-B3</strain>
    </source>
</reference>
<evidence type="ECO:0000313" key="3">
    <source>
        <dbReference type="Proteomes" id="UP000052946"/>
    </source>
</evidence>
<keyword evidence="1" id="KW-1133">Transmembrane helix</keyword>
<comment type="caution">
    <text evidence="2">The sequence shown here is derived from an EMBL/GenBank/DDBJ whole genome shotgun (WGS) entry which is preliminary data.</text>
</comment>
<sequence>MRKKREKGPRNLIRKWVITIGGFVVMQIVFILTDGTFLEANSKKLGDVACNIVDSEFYYDWLILYVSPFFNIITLLAVLHIIFHGTKDLVRISIPKRSSN</sequence>
<name>A0A0U9H850_9BACI</name>
<keyword evidence="1" id="KW-0472">Membrane</keyword>
<feature type="transmembrane region" description="Helical" evidence="1">
    <location>
        <begin position="62"/>
        <end position="83"/>
    </location>
</feature>
<evidence type="ECO:0000256" key="1">
    <source>
        <dbReference type="SAM" id="Phobius"/>
    </source>
</evidence>
<protein>
    <submittedName>
        <fullName evidence="2">Membrane protein</fullName>
    </submittedName>
</protein>
<dbReference type="Proteomes" id="UP000052946">
    <property type="component" value="Unassembled WGS sequence"/>
</dbReference>
<evidence type="ECO:0000313" key="2">
    <source>
        <dbReference type="EMBL" id="GAQ18176.1"/>
    </source>
</evidence>
<gene>
    <name evidence="2" type="ORF">OPHB3_2115</name>
</gene>
<reference evidence="3" key="1">
    <citation type="submission" date="2015-07" db="EMBL/GenBank/DDBJ databases">
        <title>Draft Genome Sequence of Oceanobacillus picturae Heshi-B3 that Was Isolated from Fermented Rice Bran with Aging Salted Mackerel, Which Was Named Heshiko as Traditional Fermented Seafood in Japan.</title>
        <authorList>
            <person name="Akuzawa S."/>
            <person name="Nakagawa J."/>
            <person name="Kanekatsu T."/>
            <person name="Kanesaki Y."/>
            <person name="Suzuki T."/>
        </authorList>
    </citation>
    <scope>NUCLEOTIDE SEQUENCE [LARGE SCALE GENOMIC DNA]</scope>
    <source>
        <strain evidence="3">Heshi-B3</strain>
    </source>
</reference>
<accession>A0A0U9H850</accession>
<dbReference type="RefSeq" id="WP_058950283.1">
    <property type="nucleotide sequence ID" value="NZ_BBXV01000024.1"/>
</dbReference>
<dbReference type="EMBL" id="BBXV01000024">
    <property type="protein sequence ID" value="GAQ18176.1"/>
    <property type="molecule type" value="Genomic_DNA"/>
</dbReference>
<dbReference type="Pfam" id="PF14118">
    <property type="entry name" value="YfzA"/>
    <property type="match status" value="1"/>
</dbReference>
<dbReference type="AlphaFoldDB" id="A0A0U9H850"/>
<keyword evidence="1" id="KW-0812">Transmembrane</keyword>
<feature type="transmembrane region" description="Helical" evidence="1">
    <location>
        <begin position="12"/>
        <end position="32"/>
    </location>
</feature>
<proteinExistence type="predicted"/>
<dbReference type="InterPro" id="IPR025627">
    <property type="entry name" value="YfzA"/>
</dbReference>
<organism evidence="2 3">
    <name type="scientific">Oceanobacillus picturae</name>
    <dbReference type="NCBI Taxonomy" id="171693"/>
    <lineage>
        <taxon>Bacteria</taxon>
        <taxon>Bacillati</taxon>
        <taxon>Bacillota</taxon>
        <taxon>Bacilli</taxon>
        <taxon>Bacillales</taxon>
        <taxon>Bacillaceae</taxon>
        <taxon>Oceanobacillus</taxon>
    </lineage>
</organism>